<keyword evidence="3" id="KW-1185">Reference proteome</keyword>
<gene>
    <name evidence="2" type="ORF">M430DRAFT_37696</name>
</gene>
<feature type="compositionally biased region" description="Basic and acidic residues" evidence="1">
    <location>
        <begin position="72"/>
        <end position="81"/>
    </location>
</feature>
<dbReference type="AlphaFoldDB" id="A0A2T3AQ22"/>
<feature type="compositionally biased region" description="Basic residues" evidence="1">
    <location>
        <begin position="58"/>
        <end position="71"/>
    </location>
</feature>
<organism evidence="2 3">
    <name type="scientific">Amorphotheca resinae ATCC 22711</name>
    <dbReference type="NCBI Taxonomy" id="857342"/>
    <lineage>
        <taxon>Eukaryota</taxon>
        <taxon>Fungi</taxon>
        <taxon>Dikarya</taxon>
        <taxon>Ascomycota</taxon>
        <taxon>Pezizomycotina</taxon>
        <taxon>Leotiomycetes</taxon>
        <taxon>Helotiales</taxon>
        <taxon>Amorphothecaceae</taxon>
        <taxon>Amorphotheca</taxon>
    </lineage>
</organism>
<dbReference type="Proteomes" id="UP000241818">
    <property type="component" value="Unassembled WGS sequence"/>
</dbReference>
<proteinExistence type="predicted"/>
<evidence type="ECO:0000313" key="2">
    <source>
        <dbReference type="EMBL" id="PSS07106.1"/>
    </source>
</evidence>
<accession>A0A2T3AQ22</accession>
<feature type="region of interest" description="Disordered" evidence="1">
    <location>
        <begin position="52"/>
        <end position="87"/>
    </location>
</feature>
<dbReference type="EMBL" id="KZ679019">
    <property type="protein sequence ID" value="PSS07106.1"/>
    <property type="molecule type" value="Genomic_DNA"/>
</dbReference>
<evidence type="ECO:0000256" key="1">
    <source>
        <dbReference type="SAM" id="MobiDB-lite"/>
    </source>
</evidence>
<dbReference type="GeneID" id="36575250"/>
<name>A0A2T3AQ22_AMORE</name>
<dbReference type="RefSeq" id="XP_024716762.1">
    <property type="nucleotide sequence ID" value="XM_024867169.1"/>
</dbReference>
<dbReference type="InParanoid" id="A0A2T3AQ22"/>
<protein>
    <submittedName>
        <fullName evidence="2">Uncharacterized protein</fullName>
    </submittedName>
</protein>
<sequence>MVWMYLGCTPRWVSGVMEGRRDDTIGDNSYTQTLLVFDVVVQEEAAKTLIDRAESSKAKRSKAKQSKAKQSKAKEGKDEAGQIRTKQTRPSVLYLNLHPSPLSARTSRGRLQVSRRMIAVIL</sequence>
<evidence type="ECO:0000313" key="3">
    <source>
        <dbReference type="Proteomes" id="UP000241818"/>
    </source>
</evidence>
<reference evidence="2 3" key="1">
    <citation type="journal article" date="2018" name="New Phytol.">
        <title>Comparative genomics and transcriptomics depict ericoid mycorrhizal fungi as versatile saprotrophs and plant mutualists.</title>
        <authorList>
            <person name="Martino E."/>
            <person name="Morin E."/>
            <person name="Grelet G.A."/>
            <person name="Kuo A."/>
            <person name="Kohler A."/>
            <person name="Daghino S."/>
            <person name="Barry K.W."/>
            <person name="Cichocki N."/>
            <person name="Clum A."/>
            <person name="Dockter R.B."/>
            <person name="Hainaut M."/>
            <person name="Kuo R.C."/>
            <person name="LaButti K."/>
            <person name="Lindahl B.D."/>
            <person name="Lindquist E.A."/>
            <person name="Lipzen A."/>
            <person name="Khouja H.R."/>
            <person name="Magnuson J."/>
            <person name="Murat C."/>
            <person name="Ohm R.A."/>
            <person name="Singer S.W."/>
            <person name="Spatafora J.W."/>
            <person name="Wang M."/>
            <person name="Veneault-Fourrey C."/>
            <person name="Henrissat B."/>
            <person name="Grigoriev I.V."/>
            <person name="Martin F.M."/>
            <person name="Perotto S."/>
        </authorList>
    </citation>
    <scope>NUCLEOTIDE SEQUENCE [LARGE SCALE GENOMIC DNA]</scope>
    <source>
        <strain evidence="2 3">ATCC 22711</strain>
    </source>
</reference>